<feature type="domain" description="Flagellin C-terminal" evidence="6">
    <location>
        <begin position="318"/>
        <end position="369"/>
    </location>
</feature>
<dbReference type="InterPro" id="IPR001029">
    <property type="entry name" value="Flagellin_N"/>
</dbReference>
<evidence type="ECO:0000256" key="2">
    <source>
        <dbReference type="ARBA" id="ARBA00020110"/>
    </source>
</evidence>
<evidence type="ECO:0000313" key="8">
    <source>
        <dbReference type="Proteomes" id="UP000298484"/>
    </source>
</evidence>
<dbReference type="EMBL" id="SRHY01000002">
    <property type="protein sequence ID" value="TFJ94291.1"/>
    <property type="molecule type" value="Genomic_DNA"/>
</dbReference>
<keyword evidence="3 4" id="KW-0975">Bacterial flagellum</keyword>
<reference evidence="7 8" key="1">
    <citation type="submission" date="2019-03" db="EMBL/GenBank/DDBJ databases">
        <title>Genome sequence of Lentibacillus salicampi ATCC BAA-719.</title>
        <authorList>
            <person name="Maclea K.S."/>
            <person name="Simoes Junior M."/>
        </authorList>
    </citation>
    <scope>NUCLEOTIDE SEQUENCE [LARGE SCALE GENOMIC DNA]</scope>
    <source>
        <strain evidence="7 8">ATCC BAA-719</strain>
    </source>
</reference>
<evidence type="ECO:0000313" key="7">
    <source>
        <dbReference type="EMBL" id="TFJ94291.1"/>
    </source>
</evidence>
<dbReference type="PANTHER" id="PTHR42792">
    <property type="entry name" value="FLAGELLIN"/>
    <property type="match status" value="1"/>
</dbReference>
<keyword evidence="7" id="KW-0966">Cell projection</keyword>
<dbReference type="AlphaFoldDB" id="A0A4Y9AIP0"/>
<sequence>MRINHNIAALNTYRQLGQANNAQQSSMEKLSSGLRINNASDDAAGLAISEKMRGQIRGLEQAQTNAQDGISMIQTAEGALNETHSILQRMRELATQASNDTNTDTDRGEIQKEINQLTSEINRVGNTTEFNTQELLNGGSTGELGNFSVETNSNDSTSTPGVYNIELTSNVSAGQKVTFGDVSLTEGTDFDAGNDAAATATAIATAISSEGTYSANASSGVLTLTEDTASGTDLSASDFSVTGGTGGDGFQASFQVGANEGQSMSIEISDMRANALGLTGTAGTEGFTGEDSVTDGTNNETVEAALDVSTHEAAAEAITVINDAIEEVSSQRSNLGAYQNRLDHTINNLGTSTENLTAAESRIRDVDYALTAA</sequence>
<evidence type="ECO:0000259" key="6">
    <source>
        <dbReference type="Pfam" id="PF00700"/>
    </source>
</evidence>
<dbReference type="GO" id="GO:0005576">
    <property type="term" value="C:extracellular region"/>
    <property type="evidence" value="ECO:0007669"/>
    <property type="project" value="UniProtKB-SubCell"/>
</dbReference>
<dbReference type="RefSeq" id="WP_135108606.1">
    <property type="nucleotide sequence ID" value="NZ_SRHY01000002.1"/>
</dbReference>
<gene>
    <name evidence="7" type="ORF">E4U82_03275</name>
</gene>
<comment type="caution">
    <text evidence="7">The sequence shown here is derived from an EMBL/GenBank/DDBJ whole genome shotgun (WGS) entry which is preliminary data.</text>
</comment>
<evidence type="ECO:0000256" key="4">
    <source>
        <dbReference type="RuleBase" id="RU362073"/>
    </source>
</evidence>
<comment type="similarity">
    <text evidence="1 4">Belongs to the bacterial flagellin family.</text>
</comment>
<keyword evidence="7" id="KW-0282">Flagellum</keyword>
<dbReference type="GO" id="GO:0009288">
    <property type="term" value="C:bacterial-type flagellum"/>
    <property type="evidence" value="ECO:0007669"/>
    <property type="project" value="UniProtKB-SubCell"/>
</dbReference>
<organism evidence="7 8">
    <name type="scientific">Lentibacillus salicampi</name>
    <dbReference type="NCBI Taxonomy" id="175306"/>
    <lineage>
        <taxon>Bacteria</taxon>
        <taxon>Bacillati</taxon>
        <taxon>Bacillota</taxon>
        <taxon>Bacilli</taxon>
        <taxon>Bacillales</taxon>
        <taxon>Bacillaceae</taxon>
        <taxon>Lentibacillus</taxon>
    </lineage>
</organism>
<name>A0A4Y9AIP0_9BACI</name>
<dbReference type="PRINTS" id="PR00207">
    <property type="entry name" value="FLAGELLIN"/>
</dbReference>
<dbReference type="Pfam" id="PF00700">
    <property type="entry name" value="Flagellin_C"/>
    <property type="match status" value="1"/>
</dbReference>
<dbReference type="SUPFAM" id="SSF64518">
    <property type="entry name" value="Phase 1 flagellin"/>
    <property type="match status" value="1"/>
</dbReference>
<proteinExistence type="inferred from homology"/>
<dbReference type="Proteomes" id="UP000298484">
    <property type="component" value="Unassembled WGS sequence"/>
</dbReference>
<dbReference type="InterPro" id="IPR046358">
    <property type="entry name" value="Flagellin_C"/>
</dbReference>
<comment type="function">
    <text evidence="4">Flagellin is the subunit protein which polymerizes to form the filaments of bacterial flagella.</text>
</comment>
<accession>A0A4Y9AIP0</accession>
<dbReference type="GO" id="GO:0005198">
    <property type="term" value="F:structural molecule activity"/>
    <property type="evidence" value="ECO:0007669"/>
    <property type="project" value="UniProtKB-UniRule"/>
</dbReference>
<dbReference type="OrthoDB" id="9796789at2"/>
<dbReference type="Gene3D" id="1.20.1330.10">
    <property type="entry name" value="f41 fragment of flagellin, N-terminal domain"/>
    <property type="match status" value="2"/>
</dbReference>
<dbReference type="Pfam" id="PF00669">
    <property type="entry name" value="Flagellin_N"/>
    <property type="match status" value="1"/>
</dbReference>
<comment type="subcellular location">
    <subcellularLocation>
        <location evidence="4">Secreted</location>
    </subcellularLocation>
    <subcellularLocation>
        <location evidence="4">Bacterial flagellum</location>
    </subcellularLocation>
</comment>
<protein>
    <recommendedName>
        <fullName evidence="2 4">Flagellin</fullName>
    </recommendedName>
</protein>
<evidence type="ECO:0000259" key="5">
    <source>
        <dbReference type="Pfam" id="PF00669"/>
    </source>
</evidence>
<keyword evidence="7" id="KW-0969">Cilium</keyword>
<dbReference type="PANTHER" id="PTHR42792:SF2">
    <property type="entry name" value="FLAGELLIN"/>
    <property type="match status" value="1"/>
</dbReference>
<keyword evidence="4" id="KW-0964">Secreted</keyword>
<feature type="domain" description="Flagellin N-terminal" evidence="5">
    <location>
        <begin position="3"/>
        <end position="140"/>
    </location>
</feature>
<dbReference type="InterPro" id="IPR001492">
    <property type="entry name" value="Flagellin"/>
</dbReference>
<keyword evidence="8" id="KW-1185">Reference proteome</keyword>
<evidence type="ECO:0000256" key="1">
    <source>
        <dbReference type="ARBA" id="ARBA00005709"/>
    </source>
</evidence>
<evidence type="ECO:0000256" key="3">
    <source>
        <dbReference type="ARBA" id="ARBA00023143"/>
    </source>
</evidence>